<name>A0A8J2S442_9STRA</name>
<dbReference type="PANTHER" id="PTHR11455">
    <property type="entry name" value="CRYPTOCHROME"/>
    <property type="match status" value="1"/>
</dbReference>
<evidence type="ECO:0000256" key="1">
    <source>
        <dbReference type="ARBA" id="ARBA00005862"/>
    </source>
</evidence>
<dbReference type="InterPro" id="IPR002081">
    <property type="entry name" value="Cryptochrome/DNA_photolyase_1"/>
</dbReference>
<dbReference type="PROSITE" id="PS00394">
    <property type="entry name" value="DNA_PHOTOLYASES_1_1"/>
    <property type="match status" value="1"/>
</dbReference>
<comment type="similarity">
    <text evidence="1 7">Belongs to the DNA photolyase class-1 family.</text>
</comment>
<dbReference type="GO" id="GO:0003904">
    <property type="term" value="F:deoxyribodipyrimidine photo-lyase activity"/>
    <property type="evidence" value="ECO:0007669"/>
    <property type="project" value="TreeGrafter"/>
</dbReference>
<comment type="function">
    <text evidence="7">May have a photoreceptor function.</text>
</comment>
<gene>
    <name evidence="10" type="ORF">PECAL_1P11120</name>
</gene>
<feature type="site" description="Electron transfer via tryptophanyl radical" evidence="6">
    <location>
        <position position="405"/>
    </location>
</feature>
<dbReference type="NCBIfam" id="TIGR02765">
    <property type="entry name" value="crypto_DASH"/>
    <property type="match status" value="1"/>
</dbReference>
<comment type="caution">
    <text evidence="10">The sequence shown here is derived from an EMBL/GenBank/DDBJ whole genome shotgun (WGS) entry which is preliminary data.</text>
</comment>
<evidence type="ECO:0000259" key="9">
    <source>
        <dbReference type="PROSITE" id="PS51645"/>
    </source>
</evidence>
<dbReference type="InterPro" id="IPR014133">
    <property type="entry name" value="Cry_DASH"/>
</dbReference>
<keyword evidence="2 5" id="KW-0285">Flavoprotein</keyword>
<feature type="domain" description="Photolyase/cryptochrome alpha/beta" evidence="9">
    <location>
        <begin position="35"/>
        <end position="169"/>
    </location>
</feature>
<evidence type="ECO:0000256" key="2">
    <source>
        <dbReference type="ARBA" id="ARBA00022630"/>
    </source>
</evidence>
<keyword evidence="3 5" id="KW-0274">FAD</keyword>
<dbReference type="AlphaFoldDB" id="A0A8J2S442"/>
<dbReference type="GO" id="GO:0003677">
    <property type="term" value="F:DNA binding"/>
    <property type="evidence" value="ECO:0007669"/>
    <property type="project" value="TreeGrafter"/>
</dbReference>
<evidence type="ECO:0000256" key="3">
    <source>
        <dbReference type="ARBA" id="ARBA00022827"/>
    </source>
</evidence>
<dbReference type="Pfam" id="PF03441">
    <property type="entry name" value="FAD_binding_7"/>
    <property type="match status" value="1"/>
</dbReference>
<feature type="region of interest" description="Disordered" evidence="8">
    <location>
        <begin position="490"/>
        <end position="534"/>
    </location>
</feature>
<dbReference type="OrthoDB" id="435881at2759"/>
<dbReference type="GO" id="GO:0071949">
    <property type="term" value="F:FAD binding"/>
    <property type="evidence" value="ECO:0007669"/>
    <property type="project" value="TreeGrafter"/>
</dbReference>
<dbReference type="InterPro" id="IPR014729">
    <property type="entry name" value="Rossmann-like_a/b/a_fold"/>
</dbReference>
<feature type="site" description="Electron transfer via tryptophanyl radical" evidence="6">
    <location>
        <position position="352"/>
    </location>
</feature>
<dbReference type="SUPFAM" id="SSF48173">
    <property type="entry name" value="Cryptochrome/photolyase FAD-binding domain"/>
    <property type="match status" value="1"/>
</dbReference>
<dbReference type="GO" id="GO:0000719">
    <property type="term" value="P:photoreactive repair"/>
    <property type="evidence" value="ECO:0007669"/>
    <property type="project" value="TreeGrafter"/>
</dbReference>
<evidence type="ECO:0000256" key="4">
    <source>
        <dbReference type="ARBA" id="ARBA00022991"/>
    </source>
</evidence>
<feature type="binding site" evidence="5">
    <location>
        <position position="268"/>
    </location>
    <ligand>
        <name>FAD</name>
        <dbReference type="ChEBI" id="CHEBI:57692"/>
    </ligand>
</feature>
<dbReference type="SUPFAM" id="SSF52425">
    <property type="entry name" value="Cryptochrome/photolyase, N-terminal domain"/>
    <property type="match status" value="1"/>
</dbReference>
<evidence type="ECO:0000256" key="5">
    <source>
        <dbReference type="PIRSR" id="PIRSR602081-1"/>
    </source>
</evidence>
<dbReference type="InterPro" id="IPR006050">
    <property type="entry name" value="DNA_photolyase_N"/>
</dbReference>
<evidence type="ECO:0000313" key="11">
    <source>
        <dbReference type="Proteomes" id="UP000789595"/>
    </source>
</evidence>
<dbReference type="Proteomes" id="UP000789595">
    <property type="component" value="Unassembled WGS sequence"/>
</dbReference>
<proteinExistence type="inferred from homology"/>
<dbReference type="Gene3D" id="3.40.50.620">
    <property type="entry name" value="HUPs"/>
    <property type="match status" value="1"/>
</dbReference>
<dbReference type="Pfam" id="PF00875">
    <property type="entry name" value="DNA_photolyase"/>
    <property type="match status" value="1"/>
</dbReference>
<protein>
    <recommendedName>
        <fullName evidence="7">Cryptochrome DASH</fullName>
    </recommendedName>
</protein>
<evidence type="ECO:0000256" key="8">
    <source>
        <dbReference type="SAM" id="MobiDB-lite"/>
    </source>
</evidence>
<dbReference type="InterPro" id="IPR005101">
    <property type="entry name" value="Cryptochr/Photolyase_FAD-bd"/>
</dbReference>
<keyword evidence="11" id="KW-1185">Reference proteome</keyword>
<reference evidence="10" key="1">
    <citation type="submission" date="2021-11" db="EMBL/GenBank/DDBJ databases">
        <authorList>
            <consortium name="Genoscope - CEA"/>
            <person name="William W."/>
        </authorList>
    </citation>
    <scope>NUCLEOTIDE SEQUENCE</scope>
</reference>
<dbReference type="PANTHER" id="PTHR11455:SF22">
    <property type="entry name" value="CRYPTOCHROME DASH"/>
    <property type="match status" value="1"/>
</dbReference>
<sequence>MRRATSLLALARTAHSLAAPNSLLRGRKMSAMASKATVVWLRDELRVHDNALLAEAARRGAPVLPVFCLDPRVFDASAKSDLGSSQKTGARRAKFVLESLEDLRGSLKDLGSGLVVRRGSPRQVLADICEELGDDVAIISSEAACSEEQKDEAAVSEIAPLTKVWDGTLYHRDDLAYIPFKDQFTAWRTSVEKGDTPVRADCFARPRDLPAPPACSGLDDAIPSLNDLGYGDASVDKRGDFFDPRGGEAAALERLQRYVWDEDRLRTYFDTRNGMVGQGYSTKFAPWLARGCLSPRRVAHECAKYEQKRVANKSTYWVKFELTWRDYFVYYAHKYGEKLFFPYGVKGSSQKWRVDSNALRAWKEGRTGAPLVDANMRELRATGFMSNRGRQNVASYLVHDLGLDWRLGAEHFEELLVDYTPESNWGNWHAAAGLSGGRINRFNILKQSKDYDADGQYVKLWCPELAKVPAPSCHTPWLLSTADKDRYGAADYPPPLKTLGFKGGKPPPKKAKGGDRDKIKAKRRQKSRVQAAYL</sequence>
<feature type="site" description="Electron transfer via tryptophanyl radical" evidence="6">
    <location>
        <position position="428"/>
    </location>
</feature>
<evidence type="ECO:0000256" key="6">
    <source>
        <dbReference type="PIRSR" id="PIRSR602081-2"/>
    </source>
</evidence>
<evidence type="ECO:0000313" key="10">
    <source>
        <dbReference type="EMBL" id="CAH0364733.1"/>
    </source>
</evidence>
<comment type="cofactor">
    <cofactor evidence="5 7">
        <name>FAD</name>
        <dbReference type="ChEBI" id="CHEBI:57692"/>
    </cofactor>
    <text evidence="5 7">Binds 1 FAD per subunit.</text>
</comment>
<dbReference type="Gene3D" id="1.25.40.80">
    <property type="match status" value="1"/>
</dbReference>
<dbReference type="EMBL" id="CAKKNE010000001">
    <property type="protein sequence ID" value="CAH0364733.1"/>
    <property type="molecule type" value="Genomic_DNA"/>
</dbReference>
<dbReference type="PRINTS" id="PR00147">
    <property type="entry name" value="DNAPHOTLYASE"/>
</dbReference>
<dbReference type="PROSITE" id="PS51645">
    <property type="entry name" value="PHR_CRY_ALPHA_BETA"/>
    <property type="match status" value="1"/>
</dbReference>
<accession>A0A8J2S442</accession>
<comment type="cofactor">
    <cofactor evidence="7">
        <name>(6R)-5,10-methylene-5,6,7,8-tetrahydrofolate</name>
        <dbReference type="ChEBI" id="CHEBI:15636"/>
    </cofactor>
    <text evidence="7">Binds 1 5,10-methenyltetrahydrofolate (MTHF) per subunit.</text>
</comment>
<dbReference type="Gene3D" id="1.10.579.10">
    <property type="entry name" value="DNA Cyclobutane Dipyrimidine Photolyase, subunit A, domain 3"/>
    <property type="match status" value="1"/>
</dbReference>
<dbReference type="InterPro" id="IPR036134">
    <property type="entry name" value="Crypto/Photolyase_FAD-like_sf"/>
</dbReference>
<dbReference type="InterPro" id="IPR036155">
    <property type="entry name" value="Crypto/Photolyase_N_sf"/>
</dbReference>
<keyword evidence="4 7" id="KW-0157">Chromophore</keyword>
<evidence type="ECO:0000256" key="7">
    <source>
        <dbReference type="RuleBase" id="RU367151"/>
    </source>
</evidence>
<dbReference type="InterPro" id="IPR018394">
    <property type="entry name" value="DNA_photolyase_1_CS_C"/>
</dbReference>
<organism evidence="10 11">
    <name type="scientific">Pelagomonas calceolata</name>
    <dbReference type="NCBI Taxonomy" id="35677"/>
    <lineage>
        <taxon>Eukaryota</taxon>
        <taxon>Sar</taxon>
        <taxon>Stramenopiles</taxon>
        <taxon>Ochrophyta</taxon>
        <taxon>Pelagophyceae</taxon>
        <taxon>Pelagomonadales</taxon>
        <taxon>Pelagomonadaceae</taxon>
        <taxon>Pelagomonas</taxon>
    </lineage>
</organism>